<gene>
    <name evidence="1" type="ORF">V2E25_01610</name>
</gene>
<evidence type="ECO:0000313" key="2">
    <source>
        <dbReference type="Proteomes" id="UP001432074"/>
    </source>
</evidence>
<sequence>MDLYYDCWEKYRYGIFNNLNFGQLLESEEQDINSCLYINNNDDNSLTNDEDTLKFRM</sequence>
<keyword evidence="2" id="KW-1185">Reference proteome</keyword>
<protein>
    <recommendedName>
        <fullName evidence="3">PIR Superfamily Protein</fullName>
    </recommendedName>
</protein>
<dbReference type="Proteomes" id="UP001432074">
    <property type="component" value="Chromosome"/>
</dbReference>
<proteinExistence type="predicted"/>
<organism evidence="1 2">
    <name type="scientific">Mycoplasmopsis arginini</name>
    <name type="common">Mycoplasma arginini</name>
    <dbReference type="NCBI Taxonomy" id="2094"/>
    <lineage>
        <taxon>Bacteria</taxon>
        <taxon>Bacillati</taxon>
        <taxon>Mycoplasmatota</taxon>
        <taxon>Mycoplasmoidales</taxon>
        <taxon>Metamycoplasmataceae</taxon>
        <taxon>Mycoplasmopsis</taxon>
    </lineage>
</organism>
<name>A0ABZ2AJH9_MYCAR</name>
<reference evidence="1" key="1">
    <citation type="submission" date="2024-01" db="EMBL/GenBank/DDBJ databases">
        <title>Complete genome sequence of Mycoplasma arginini type strain G 230.</title>
        <authorList>
            <person name="Spergser J."/>
        </authorList>
    </citation>
    <scope>NUCLEOTIDE SEQUENCE</scope>
    <source>
        <strain evidence="1">NCTC 10129</strain>
    </source>
</reference>
<dbReference type="RefSeq" id="WP_165056855.1">
    <property type="nucleotide sequence ID" value="NZ_CP143577.1"/>
</dbReference>
<accession>A0ABZ2AJH9</accession>
<evidence type="ECO:0000313" key="1">
    <source>
        <dbReference type="EMBL" id="WVN22271.1"/>
    </source>
</evidence>
<dbReference type="EMBL" id="CP143577">
    <property type="protein sequence ID" value="WVN22271.1"/>
    <property type="molecule type" value="Genomic_DNA"/>
</dbReference>
<evidence type="ECO:0008006" key="3">
    <source>
        <dbReference type="Google" id="ProtNLM"/>
    </source>
</evidence>